<evidence type="ECO:0000259" key="8">
    <source>
        <dbReference type="Pfam" id="PF08281"/>
    </source>
</evidence>
<dbReference type="PANTHER" id="PTHR43133:SF62">
    <property type="entry name" value="RNA POLYMERASE SIGMA FACTOR SIGZ"/>
    <property type="match status" value="1"/>
</dbReference>
<dbReference type="InterPro" id="IPR013325">
    <property type="entry name" value="RNA_pol_sigma_r2"/>
</dbReference>
<keyword evidence="5 6" id="KW-0804">Transcription</keyword>
<dbReference type="InterPro" id="IPR013324">
    <property type="entry name" value="RNA_pol_sigma_r3/r4-like"/>
</dbReference>
<evidence type="ECO:0000256" key="3">
    <source>
        <dbReference type="ARBA" id="ARBA00023082"/>
    </source>
</evidence>
<dbReference type="Pfam" id="PF08281">
    <property type="entry name" value="Sigma70_r4_2"/>
    <property type="match status" value="1"/>
</dbReference>
<dbReference type="PANTHER" id="PTHR43133">
    <property type="entry name" value="RNA POLYMERASE ECF-TYPE SIGMA FACTO"/>
    <property type="match status" value="1"/>
</dbReference>
<dbReference type="PROSITE" id="PS01063">
    <property type="entry name" value="SIGMA70_ECF"/>
    <property type="match status" value="1"/>
</dbReference>
<dbReference type="Proteomes" id="UP000253941">
    <property type="component" value="Unassembled WGS sequence"/>
</dbReference>
<name>A0A369T933_9PROT</name>
<dbReference type="GO" id="GO:0016987">
    <property type="term" value="F:sigma factor activity"/>
    <property type="evidence" value="ECO:0007669"/>
    <property type="project" value="UniProtKB-KW"/>
</dbReference>
<evidence type="ECO:0000256" key="2">
    <source>
        <dbReference type="ARBA" id="ARBA00023015"/>
    </source>
</evidence>
<dbReference type="InterPro" id="IPR014284">
    <property type="entry name" value="RNA_pol_sigma-70_dom"/>
</dbReference>
<dbReference type="Pfam" id="PF04542">
    <property type="entry name" value="Sigma70_r2"/>
    <property type="match status" value="1"/>
</dbReference>
<dbReference type="InterPro" id="IPR007627">
    <property type="entry name" value="RNA_pol_sigma70_r2"/>
</dbReference>
<feature type="domain" description="RNA polymerase sigma-70 region 2" evidence="7">
    <location>
        <begin position="31"/>
        <end position="99"/>
    </location>
</feature>
<comment type="caution">
    <text evidence="9">The sequence shown here is derived from an EMBL/GenBank/DDBJ whole genome shotgun (WGS) entry which is preliminary data.</text>
</comment>
<evidence type="ECO:0000256" key="1">
    <source>
        <dbReference type="ARBA" id="ARBA00010641"/>
    </source>
</evidence>
<dbReference type="GO" id="GO:0003677">
    <property type="term" value="F:DNA binding"/>
    <property type="evidence" value="ECO:0007669"/>
    <property type="project" value="UniProtKB-KW"/>
</dbReference>
<dbReference type="InterPro" id="IPR013249">
    <property type="entry name" value="RNA_pol_sigma70_r4_t2"/>
</dbReference>
<dbReference type="EMBL" id="QPMH01000012">
    <property type="protein sequence ID" value="RDD61392.1"/>
    <property type="molecule type" value="Genomic_DNA"/>
</dbReference>
<evidence type="ECO:0000313" key="9">
    <source>
        <dbReference type="EMBL" id="RDD61392.1"/>
    </source>
</evidence>
<sequence>MGECTDLTAEDSSNLIEEIATSGNRQAFALLFRHFAPRLKAYLRRLGAGDTLAEELAQEVMLTVWRRAAQFDRRQAGASTWIFTIARNKRIDAIRRDRWPDIDPEDPALIPEPLQAADKTVEAGQREALLRKAVTTLPVEQSTLLRLSYFEDKSHSAIAEELNLPLGTVKSRLRLALARLRTMLEDVQ</sequence>
<dbReference type="AlphaFoldDB" id="A0A369T933"/>
<evidence type="ECO:0000256" key="6">
    <source>
        <dbReference type="RuleBase" id="RU000716"/>
    </source>
</evidence>
<feature type="domain" description="RNA polymerase sigma factor 70 region 4 type 2" evidence="8">
    <location>
        <begin position="129"/>
        <end position="180"/>
    </location>
</feature>
<accession>A0A369T933</accession>
<keyword evidence="4 6" id="KW-0238">DNA-binding</keyword>
<dbReference type="InterPro" id="IPR000838">
    <property type="entry name" value="RNA_pol_sigma70_ECF_CS"/>
</dbReference>
<keyword evidence="10" id="KW-1185">Reference proteome</keyword>
<dbReference type="GO" id="GO:0006352">
    <property type="term" value="P:DNA-templated transcription initiation"/>
    <property type="evidence" value="ECO:0007669"/>
    <property type="project" value="InterPro"/>
</dbReference>
<comment type="similarity">
    <text evidence="1 6">Belongs to the sigma-70 factor family. ECF subfamily.</text>
</comment>
<gene>
    <name evidence="9" type="ORF">DRB17_12995</name>
</gene>
<dbReference type="NCBIfam" id="TIGR02937">
    <property type="entry name" value="sigma70-ECF"/>
    <property type="match status" value="1"/>
</dbReference>
<evidence type="ECO:0000259" key="7">
    <source>
        <dbReference type="Pfam" id="PF04542"/>
    </source>
</evidence>
<reference evidence="9 10" key="1">
    <citation type="submission" date="2018-07" db="EMBL/GenBank/DDBJ databases">
        <title>Venubactetium sediminum gen. nov., sp. nov., isolated from a marine solar saltern.</title>
        <authorList>
            <person name="Wang S."/>
        </authorList>
    </citation>
    <scope>NUCLEOTIDE SEQUENCE [LARGE SCALE GENOMIC DNA]</scope>
    <source>
        <strain evidence="9 10">WD2A32</strain>
    </source>
</reference>
<dbReference type="InterPro" id="IPR036388">
    <property type="entry name" value="WH-like_DNA-bd_sf"/>
</dbReference>
<evidence type="ECO:0000313" key="10">
    <source>
        <dbReference type="Proteomes" id="UP000253941"/>
    </source>
</evidence>
<evidence type="ECO:0000256" key="5">
    <source>
        <dbReference type="ARBA" id="ARBA00023163"/>
    </source>
</evidence>
<proteinExistence type="inferred from homology"/>
<keyword evidence="3 6" id="KW-0731">Sigma factor</keyword>
<organism evidence="9 10">
    <name type="scientific">Ferruginivarius sediminum</name>
    <dbReference type="NCBI Taxonomy" id="2661937"/>
    <lineage>
        <taxon>Bacteria</taxon>
        <taxon>Pseudomonadati</taxon>
        <taxon>Pseudomonadota</taxon>
        <taxon>Alphaproteobacteria</taxon>
        <taxon>Rhodospirillales</taxon>
        <taxon>Rhodospirillaceae</taxon>
        <taxon>Ferruginivarius</taxon>
    </lineage>
</organism>
<dbReference type="SUPFAM" id="SSF88659">
    <property type="entry name" value="Sigma3 and sigma4 domains of RNA polymerase sigma factors"/>
    <property type="match status" value="1"/>
</dbReference>
<dbReference type="InterPro" id="IPR039425">
    <property type="entry name" value="RNA_pol_sigma-70-like"/>
</dbReference>
<dbReference type="Gene3D" id="1.10.1740.10">
    <property type="match status" value="1"/>
</dbReference>
<dbReference type="SUPFAM" id="SSF88946">
    <property type="entry name" value="Sigma2 domain of RNA polymerase sigma factors"/>
    <property type="match status" value="1"/>
</dbReference>
<protein>
    <recommendedName>
        <fullName evidence="6">RNA polymerase sigma factor</fullName>
    </recommendedName>
</protein>
<dbReference type="Gene3D" id="1.10.10.10">
    <property type="entry name" value="Winged helix-like DNA-binding domain superfamily/Winged helix DNA-binding domain"/>
    <property type="match status" value="1"/>
</dbReference>
<keyword evidence="2 6" id="KW-0805">Transcription regulation</keyword>
<evidence type="ECO:0000256" key="4">
    <source>
        <dbReference type="ARBA" id="ARBA00023125"/>
    </source>
</evidence>